<organism evidence="1 2">
    <name type="scientific">Beta vulgaris subsp. vulgaris</name>
    <name type="common">Beet</name>
    <dbReference type="NCBI Taxonomy" id="3555"/>
    <lineage>
        <taxon>Eukaryota</taxon>
        <taxon>Viridiplantae</taxon>
        <taxon>Streptophyta</taxon>
        <taxon>Embryophyta</taxon>
        <taxon>Tracheophyta</taxon>
        <taxon>Spermatophyta</taxon>
        <taxon>Magnoliopsida</taxon>
        <taxon>eudicotyledons</taxon>
        <taxon>Gunneridae</taxon>
        <taxon>Pentapetalae</taxon>
        <taxon>Caryophyllales</taxon>
        <taxon>Chenopodiaceae</taxon>
        <taxon>Betoideae</taxon>
        <taxon>Beta</taxon>
    </lineage>
</organism>
<dbReference type="AlphaFoldDB" id="A0A0J8AZC6"/>
<feature type="non-terminal residue" evidence="1">
    <location>
        <position position="122"/>
    </location>
</feature>
<name>A0A0J8AZC6_BETVV</name>
<dbReference type="EMBL" id="KQ096485">
    <property type="protein sequence ID" value="KMS94061.1"/>
    <property type="molecule type" value="Genomic_DNA"/>
</dbReference>
<accession>A0A0J8AZC6</accession>
<protein>
    <submittedName>
        <fullName evidence="1">Uncharacterized protein</fullName>
    </submittedName>
</protein>
<sequence>MMSRSSPHTIKREQSSGMLLMLTKLGQTAPLPHGEVRVLRTQMRTLMDVIKSCSQRPEVVDSIKAIVSKPDGFFHNEDYAVERVHSLLRHPQSKSEINSLYTLLTLAVIDARPKSYEARRRM</sequence>
<dbReference type="Proteomes" id="UP000035740">
    <property type="component" value="Unassembled WGS sequence"/>
</dbReference>
<reference evidence="1 2" key="1">
    <citation type="journal article" date="2014" name="Nature">
        <title>The genome of the recently domesticated crop plant sugar beet (Beta vulgaris).</title>
        <authorList>
            <person name="Dohm J.C."/>
            <person name="Minoche A.E."/>
            <person name="Holtgrawe D."/>
            <person name="Capella-Gutierrez S."/>
            <person name="Zakrzewski F."/>
            <person name="Tafer H."/>
            <person name="Rupp O."/>
            <person name="Sorensen T.R."/>
            <person name="Stracke R."/>
            <person name="Reinhardt R."/>
            <person name="Goesmann A."/>
            <person name="Kraft T."/>
            <person name="Schulz B."/>
            <person name="Stadler P.F."/>
            <person name="Schmidt T."/>
            <person name="Gabaldon T."/>
            <person name="Lehrach H."/>
            <person name="Weisshaar B."/>
            <person name="Himmelbauer H."/>
        </authorList>
    </citation>
    <scope>NUCLEOTIDE SEQUENCE [LARGE SCALE GENOMIC DNA]</scope>
    <source>
        <tissue evidence="1">Taproot</tissue>
    </source>
</reference>
<evidence type="ECO:0000313" key="1">
    <source>
        <dbReference type="EMBL" id="KMS94061.1"/>
    </source>
</evidence>
<evidence type="ECO:0000313" key="2">
    <source>
        <dbReference type="Proteomes" id="UP000035740"/>
    </source>
</evidence>
<dbReference type="Gramene" id="KMS94061">
    <property type="protein sequence ID" value="KMS94061"/>
    <property type="gene ID" value="BVRB_025190"/>
</dbReference>
<gene>
    <name evidence="1" type="ORF">BVRB_025190</name>
</gene>
<keyword evidence="2" id="KW-1185">Reference proteome</keyword>
<proteinExistence type="predicted"/>